<sequence length="159" mass="17071">MDIWWWLTRSSSPRVGEGDHACCLADTDGGIPTLEDKRKGDTRVALDGNKGERGSGLDRPAASIMHAGRRPYIKPRGAFSEASSTCGCKEEESGVSVRSTHQSVLAKGNVARQNLFPSNESSESNGVSSRSTCYLGMGDQAMADNGPHMPHLKAYMGQK</sequence>
<evidence type="ECO:0000313" key="1">
    <source>
        <dbReference type="EMBL" id="URE14312.1"/>
    </source>
</evidence>
<dbReference type="AlphaFoldDB" id="A0A9E7GL02"/>
<accession>A0A9E7GL02</accession>
<dbReference type="EMBL" id="CP097509">
    <property type="protein sequence ID" value="URE14312.1"/>
    <property type="molecule type" value="Genomic_DNA"/>
</dbReference>
<gene>
    <name evidence="1" type="ORF">MUK42_06060</name>
</gene>
<protein>
    <submittedName>
        <fullName evidence="1">Uncharacterized protein</fullName>
    </submittedName>
</protein>
<dbReference type="Proteomes" id="UP001055439">
    <property type="component" value="Chromosome 7"/>
</dbReference>
<keyword evidence="2" id="KW-1185">Reference proteome</keyword>
<proteinExistence type="predicted"/>
<evidence type="ECO:0000313" key="2">
    <source>
        <dbReference type="Proteomes" id="UP001055439"/>
    </source>
</evidence>
<organism evidence="1 2">
    <name type="scientific">Musa troglodytarum</name>
    <name type="common">fe'i banana</name>
    <dbReference type="NCBI Taxonomy" id="320322"/>
    <lineage>
        <taxon>Eukaryota</taxon>
        <taxon>Viridiplantae</taxon>
        <taxon>Streptophyta</taxon>
        <taxon>Embryophyta</taxon>
        <taxon>Tracheophyta</taxon>
        <taxon>Spermatophyta</taxon>
        <taxon>Magnoliopsida</taxon>
        <taxon>Liliopsida</taxon>
        <taxon>Zingiberales</taxon>
        <taxon>Musaceae</taxon>
        <taxon>Musa</taxon>
    </lineage>
</organism>
<name>A0A9E7GL02_9LILI</name>
<reference evidence="1" key="1">
    <citation type="submission" date="2022-05" db="EMBL/GenBank/DDBJ databases">
        <title>The Musa troglodytarum L. genome provides insights into the mechanism of non-climacteric behaviour and enrichment of carotenoids.</title>
        <authorList>
            <person name="Wang J."/>
        </authorList>
    </citation>
    <scope>NUCLEOTIDE SEQUENCE</scope>
    <source>
        <tissue evidence="1">Leaf</tissue>
    </source>
</reference>